<proteinExistence type="predicted"/>
<dbReference type="RefSeq" id="WP_150011582.1">
    <property type="nucleotide sequence ID" value="NZ_VWSG01000004.1"/>
</dbReference>
<dbReference type="AlphaFoldDB" id="A0A5M6CKG2"/>
<gene>
    <name evidence="1" type="ORF">F0460_06865</name>
</gene>
<dbReference type="Proteomes" id="UP000325141">
    <property type="component" value="Unassembled WGS sequence"/>
</dbReference>
<comment type="caution">
    <text evidence="1">The sequence shown here is derived from an EMBL/GenBank/DDBJ whole genome shotgun (WGS) entry which is preliminary data.</text>
</comment>
<protein>
    <submittedName>
        <fullName evidence="1">Uncharacterized protein</fullName>
    </submittedName>
</protein>
<evidence type="ECO:0000313" key="2">
    <source>
        <dbReference type="Proteomes" id="UP000325141"/>
    </source>
</evidence>
<dbReference type="EMBL" id="VWSG01000004">
    <property type="protein sequence ID" value="KAA5535497.1"/>
    <property type="molecule type" value="Genomic_DNA"/>
</dbReference>
<organism evidence="1 2">
    <name type="scientific">Paenimyroides baculatum</name>
    <dbReference type="NCBI Taxonomy" id="2608000"/>
    <lineage>
        <taxon>Bacteria</taxon>
        <taxon>Pseudomonadati</taxon>
        <taxon>Bacteroidota</taxon>
        <taxon>Flavobacteriia</taxon>
        <taxon>Flavobacteriales</taxon>
        <taxon>Flavobacteriaceae</taxon>
        <taxon>Paenimyroides</taxon>
    </lineage>
</organism>
<reference evidence="1 2" key="1">
    <citation type="submission" date="2019-09" db="EMBL/GenBank/DDBJ databases">
        <title>Genome sequence and assembly of Flavobacterium sp.</title>
        <authorList>
            <person name="Chhetri G."/>
        </authorList>
    </citation>
    <scope>NUCLEOTIDE SEQUENCE [LARGE SCALE GENOMIC DNA]</scope>
    <source>
        <strain evidence="1 2">SNL9</strain>
    </source>
</reference>
<evidence type="ECO:0000313" key="1">
    <source>
        <dbReference type="EMBL" id="KAA5535497.1"/>
    </source>
</evidence>
<name>A0A5M6CKG2_9FLAO</name>
<accession>A0A5M6CKG2</accession>
<keyword evidence="2" id="KW-1185">Reference proteome</keyword>
<sequence>MNKYVLMIALLTLQLSYGQSQEQHVTEENIEVSKPKALASFIVFSIIDQSNAEEFIKFKEKYNVDIKFESCAVDVSLFGKARTNNKKLADVLTEQYGKVWMDELPCTLVGVDMEQ</sequence>